<evidence type="ECO:0000259" key="1">
    <source>
        <dbReference type="SMART" id="SM00966"/>
    </source>
</evidence>
<dbReference type="RefSeq" id="WP_147848944.1">
    <property type="nucleotide sequence ID" value="NZ_VDUZ01000025.1"/>
</dbReference>
<dbReference type="EMBL" id="VDUZ01000025">
    <property type="protein sequence ID" value="TXL73422.1"/>
    <property type="molecule type" value="Genomic_DNA"/>
</dbReference>
<comment type="caution">
    <text evidence="2">The sequence shown here is derived from an EMBL/GenBank/DDBJ whole genome shotgun (WGS) entry which is preliminary data.</text>
</comment>
<evidence type="ECO:0000313" key="2">
    <source>
        <dbReference type="EMBL" id="TXL73422.1"/>
    </source>
</evidence>
<dbReference type="SMART" id="SM00966">
    <property type="entry name" value="SpoVT_AbrB"/>
    <property type="match status" value="1"/>
</dbReference>
<dbReference type="OrthoDB" id="7190022at2"/>
<name>A0A5C8PHX3_9HYPH</name>
<dbReference type="InterPro" id="IPR007159">
    <property type="entry name" value="SpoVT-AbrB_dom"/>
</dbReference>
<keyword evidence="3" id="KW-1185">Reference proteome</keyword>
<proteinExistence type="predicted"/>
<dbReference type="GO" id="GO:0003677">
    <property type="term" value="F:DNA binding"/>
    <property type="evidence" value="ECO:0007669"/>
    <property type="project" value="UniProtKB-KW"/>
</dbReference>
<protein>
    <submittedName>
        <fullName evidence="2">AbrB/MazE/SpoVT family DNA-binding domain-containing protein</fullName>
    </submittedName>
</protein>
<dbReference type="Proteomes" id="UP000321638">
    <property type="component" value="Unassembled WGS sequence"/>
</dbReference>
<sequence>MATLTVTAKGQVTFRKEVLKHLGIQPGGKVRLDLLPNGRAELKAERPQGSFRELHGLLRHKGNGKRLSIDEINEAITEAGAAAGTGRQ</sequence>
<dbReference type="SUPFAM" id="SSF89447">
    <property type="entry name" value="AbrB/MazE/MraZ-like"/>
    <property type="match status" value="1"/>
</dbReference>
<dbReference type="InterPro" id="IPR037914">
    <property type="entry name" value="SpoVT-AbrB_sf"/>
</dbReference>
<reference evidence="2 3" key="1">
    <citation type="submission" date="2019-06" db="EMBL/GenBank/DDBJ databases">
        <title>New taxonomy in bacterial strain CC-CFT640, isolated from vineyard.</title>
        <authorList>
            <person name="Lin S.-Y."/>
            <person name="Tsai C.-F."/>
            <person name="Young C.-C."/>
        </authorList>
    </citation>
    <scope>NUCLEOTIDE SEQUENCE [LARGE SCALE GENOMIC DNA]</scope>
    <source>
        <strain evidence="2 3">CC-CFT640</strain>
    </source>
</reference>
<evidence type="ECO:0000313" key="3">
    <source>
        <dbReference type="Proteomes" id="UP000321638"/>
    </source>
</evidence>
<gene>
    <name evidence="2" type="ORF">FHP25_21045</name>
</gene>
<dbReference type="AlphaFoldDB" id="A0A5C8PHX3"/>
<organism evidence="2 3">
    <name type="scientific">Vineibacter terrae</name>
    <dbReference type="NCBI Taxonomy" id="2586908"/>
    <lineage>
        <taxon>Bacteria</taxon>
        <taxon>Pseudomonadati</taxon>
        <taxon>Pseudomonadota</taxon>
        <taxon>Alphaproteobacteria</taxon>
        <taxon>Hyphomicrobiales</taxon>
        <taxon>Vineibacter</taxon>
    </lineage>
</organism>
<accession>A0A5C8PHX3</accession>
<keyword evidence="2" id="KW-0238">DNA-binding</keyword>
<dbReference type="Gene3D" id="2.10.260.10">
    <property type="match status" value="1"/>
</dbReference>
<feature type="domain" description="SpoVT-AbrB" evidence="1">
    <location>
        <begin position="4"/>
        <end position="50"/>
    </location>
</feature>